<protein>
    <submittedName>
        <fullName evidence="2">Uncharacterized protein</fullName>
    </submittedName>
</protein>
<organism evidence="2 3">
    <name type="scientific">Nyssa sinensis</name>
    <dbReference type="NCBI Taxonomy" id="561372"/>
    <lineage>
        <taxon>Eukaryota</taxon>
        <taxon>Viridiplantae</taxon>
        <taxon>Streptophyta</taxon>
        <taxon>Embryophyta</taxon>
        <taxon>Tracheophyta</taxon>
        <taxon>Spermatophyta</taxon>
        <taxon>Magnoliopsida</taxon>
        <taxon>eudicotyledons</taxon>
        <taxon>Gunneridae</taxon>
        <taxon>Pentapetalae</taxon>
        <taxon>asterids</taxon>
        <taxon>Cornales</taxon>
        <taxon>Nyssaceae</taxon>
        <taxon>Nyssa</taxon>
    </lineage>
</organism>
<feature type="region of interest" description="Disordered" evidence="1">
    <location>
        <begin position="167"/>
        <end position="193"/>
    </location>
</feature>
<gene>
    <name evidence="2" type="ORF">F0562_018185</name>
</gene>
<name>A0A5J4ZBR0_9ASTE</name>
<feature type="region of interest" description="Disordered" evidence="1">
    <location>
        <begin position="220"/>
        <end position="252"/>
    </location>
</feature>
<proteinExistence type="predicted"/>
<dbReference type="AlphaFoldDB" id="A0A5J4ZBR0"/>
<accession>A0A5J4ZBR0</accession>
<reference evidence="2 3" key="1">
    <citation type="submission" date="2019-09" db="EMBL/GenBank/DDBJ databases">
        <title>A chromosome-level genome assembly of the Chinese tupelo Nyssa sinensis.</title>
        <authorList>
            <person name="Yang X."/>
            <person name="Kang M."/>
            <person name="Yang Y."/>
            <person name="Xiong H."/>
            <person name="Wang M."/>
            <person name="Zhang Z."/>
            <person name="Wang Z."/>
            <person name="Wu H."/>
            <person name="Ma T."/>
            <person name="Liu J."/>
            <person name="Xi Z."/>
        </authorList>
    </citation>
    <scope>NUCLEOTIDE SEQUENCE [LARGE SCALE GENOMIC DNA]</scope>
    <source>
        <strain evidence="2">J267</strain>
        <tissue evidence="2">Leaf</tissue>
    </source>
</reference>
<evidence type="ECO:0000313" key="2">
    <source>
        <dbReference type="EMBL" id="KAA8515028.1"/>
    </source>
</evidence>
<evidence type="ECO:0000313" key="3">
    <source>
        <dbReference type="Proteomes" id="UP000325577"/>
    </source>
</evidence>
<dbReference type="Proteomes" id="UP000325577">
    <property type="component" value="Linkage Group LG9"/>
</dbReference>
<keyword evidence="3" id="KW-1185">Reference proteome</keyword>
<sequence>MAPRQCLATEDQFPFAISLVSHPRNPPLSRSTTARTRHPVIQGCEFWPECPIDEPLVRDFYANLETLRDQVTTKPFIRGIAFDITSAFIIETLAIFWEDQPSFPYPPSTAPREEVLARALCRDRCTLMQYELHVGPVTIDVVKDMEADAANTSGGVLDKDYLVNQTPHQYRRDPSPPRPFYRDPGASSSSAHPLVTRRDLKEYFQQLLFVMAIDLHSLIPNDEDNDENEKDDDDDDGDDGDDGDFTPDTSTA</sequence>
<feature type="compositionally biased region" description="Acidic residues" evidence="1">
    <location>
        <begin position="221"/>
        <end position="245"/>
    </location>
</feature>
<evidence type="ECO:0000256" key="1">
    <source>
        <dbReference type="SAM" id="MobiDB-lite"/>
    </source>
</evidence>
<dbReference type="EMBL" id="CM018052">
    <property type="protein sequence ID" value="KAA8515028.1"/>
    <property type="molecule type" value="Genomic_DNA"/>
</dbReference>